<feature type="domain" description="HD-GYP" evidence="2">
    <location>
        <begin position="63"/>
        <end position="260"/>
    </location>
</feature>
<dbReference type="PROSITE" id="PS51832">
    <property type="entry name" value="HD_GYP"/>
    <property type="match status" value="1"/>
</dbReference>
<reference evidence="3 4" key="1">
    <citation type="submission" date="2019-08" db="EMBL/GenBank/DDBJ databases">
        <authorList>
            <person name="Luo N."/>
        </authorList>
    </citation>
    <scope>NUCLEOTIDE SEQUENCE [LARGE SCALE GENOMIC DNA]</scope>
    <source>
        <strain evidence="3 4">NCIMB 9442</strain>
    </source>
</reference>
<dbReference type="EMBL" id="VRYY01000342">
    <property type="protein sequence ID" value="MBG3877668.1"/>
    <property type="molecule type" value="Genomic_DNA"/>
</dbReference>
<evidence type="ECO:0000313" key="3">
    <source>
        <dbReference type="EMBL" id="MBG3877668.1"/>
    </source>
</evidence>
<gene>
    <name evidence="3" type="ORF">FVW20_11745</name>
</gene>
<dbReference type="SMART" id="SM00471">
    <property type="entry name" value="HDc"/>
    <property type="match status" value="1"/>
</dbReference>
<accession>A0ABS0J5F2</accession>
<organism evidence="3 4">
    <name type="scientific">Nitratidesulfovibrio oxamicus</name>
    <dbReference type="NCBI Taxonomy" id="32016"/>
    <lineage>
        <taxon>Bacteria</taxon>
        <taxon>Pseudomonadati</taxon>
        <taxon>Thermodesulfobacteriota</taxon>
        <taxon>Desulfovibrionia</taxon>
        <taxon>Desulfovibrionales</taxon>
        <taxon>Desulfovibrionaceae</taxon>
        <taxon>Nitratidesulfovibrio</taxon>
    </lineage>
</organism>
<sequence length="269" mass="29562">MTQDTTHDPRHPERSRLEEGAERACTAMEETREQLRLAHGQLRAFADDLGRTVLDLRASRAELERSYLDTLNRLTLAAAYKDDDTGDHILRMAFYSEGIAAALGMHADGLRDLRVAAPMHDVGKIGTPDAILLKPARLTPEEFIVMQQHATIGEKILSASSSRVVRVAASIAGTHHERWDGSGYPRGLSGEAIPLEGRIVAVADVFDALTSKRPYKPAFELDKALGIMREGRGTHFDPRSLDAFLDIVADLWAARDKVISILHTGEHAG</sequence>
<dbReference type="SUPFAM" id="SSF109604">
    <property type="entry name" value="HD-domain/PDEase-like"/>
    <property type="match status" value="1"/>
</dbReference>
<dbReference type="CDD" id="cd00077">
    <property type="entry name" value="HDc"/>
    <property type="match status" value="1"/>
</dbReference>
<dbReference type="Pfam" id="PF13487">
    <property type="entry name" value="HD_5"/>
    <property type="match status" value="1"/>
</dbReference>
<comment type="caution">
    <text evidence="3">The sequence shown here is derived from an EMBL/GenBank/DDBJ whole genome shotgun (WGS) entry which is preliminary data.</text>
</comment>
<feature type="region of interest" description="Disordered" evidence="1">
    <location>
        <begin position="1"/>
        <end position="21"/>
    </location>
</feature>
<evidence type="ECO:0000313" key="4">
    <source>
        <dbReference type="Proteomes" id="UP001194469"/>
    </source>
</evidence>
<dbReference type="Gene3D" id="1.10.3210.10">
    <property type="entry name" value="Hypothetical protein af1432"/>
    <property type="match status" value="1"/>
</dbReference>
<dbReference type="PANTHER" id="PTHR45228">
    <property type="entry name" value="CYCLIC DI-GMP PHOSPHODIESTERASE TM_0186-RELATED"/>
    <property type="match status" value="1"/>
</dbReference>
<proteinExistence type="predicted"/>
<dbReference type="RefSeq" id="WP_196609761.1">
    <property type="nucleotide sequence ID" value="NZ_VRYY01000342.1"/>
</dbReference>
<protein>
    <submittedName>
        <fullName evidence="3">HD domain-containing protein</fullName>
    </submittedName>
</protein>
<evidence type="ECO:0000259" key="2">
    <source>
        <dbReference type="PROSITE" id="PS51832"/>
    </source>
</evidence>
<dbReference type="InterPro" id="IPR003607">
    <property type="entry name" value="HD/PDEase_dom"/>
</dbReference>
<dbReference type="InterPro" id="IPR037522">
    <property type="entry name" value="HD_GYP_dom"/>
</dbReference>
<dbReference type="PANTHER" id="PTHR45228:SF1">
    <property type="entry name" value="CYCLIC DI-GMP PHOSPHODIESTERASE TM_0186"/>
    <property type="match status" value="1"/>
</dbReference>
<dbReference type="InterPro" id="IPR052020">
    <property type="entry name" value="Cyclic_di-GMP/3'3'-cGAMP_PDE"/>
</dbReference>
<keyword evidence="4" id="KW-1185">Reference proteome</keyword>
<dbReference type="Proteomes" id="UP001194469">
    <property type="component" value="Unassembled WGS sequence"/>
</dbReference>
<evidence type="ECO:0000256" key="1">
    <source>
        <dbReference type="SAM" id="MobiDB-lite"/>
    </source>
</evidence>
<name>A0ABS0J5F2_9BACT</name>